<reference evidence="1 2" key="1">
    <citation type="journal article" date="2018" name="Front. Plant Sci.">
        <title>Red Clover (Trifolium pratense) and Zigzag Clover (T. medium) - A Picture of Genomic Similarities and Differences.</title>
        <authorList>
            <person name="Dluhosova J."/>
            <person name="Istvanek J."/>
            <person name="Nedelnik J."/>
            <person name="Repkova J."/>
        </authorList>
    </citation>
    <scope>NUCLEOTIDE SEQUENCE [LARGE SCALE GENOMIC DNA]</scope>
    <source>
        <strain evidence="2">cv. 10/8</strain>
        <tissue evidence="1">Leaf</tissue>
    </source>
</reference>
<name>A0A392V4R0_9FABA</name>
<keyword evidence="2" id="KW-1185">Reference proteome</keyword>
<evidence type="ECO:0000313" key="1">
    <source>
        <dbReference type="EMBL" id="MCI82239.1"/>
    </source>
</evidence>
<protein>
    <submittedName>
        <fullName evidence="1">Uncharacterized protein</fullName>
    </submittedName>
</protein>
<evidence type="ECO:0000313" key="2">
    <source>
        <dbReference type="Proteomes" id="UP000265520"/>
    </source>
</evidence>
<feature type="non-terminal residue" evidence="1">
    <location>
        <position position="54"/>
    </location>
</feature>
<dbReference type="Proteomes" id="UP000265520">
    <property type="component" value="Unassembled WGS sequence"/>
</dbReference>
<dbReference type="AlphaFoldDB" id="A0A392V4R0"/>
<comment type="caution">
    <text evidence="1">The sequence shown here is derived from an EMBL/GenBank/DDBJ whole genome shotgun (WGS) entry which is preliminary data.</text>
</comment>
<proteinExistence type="predicted"/>
<accession>A0A392V4R0</accession>
<organism evidence="1 2">
    <name type="scientific">Trifolium medium</name>
    <dbReference type="NCBI Taxonomy" id="97028"/>
    <lineage>
        <taxon>Eukaryota</taxon>
        <taxon>Viridiplantae</taxon>
        <taxon>Streptophyta</taxon>
        <taxon>Embryophyta</taxon>
        <taxon>Tracheophyta</taxon>
        <taxon>Spermatophyta</taxon>
        <taxon>Magnoliopsida</taxon>
        <taxon>eudicotyledons</taxon>
        <taxon>Gunneridae</taxon>
        <taxon>Pentapetalae</taxon>
        <taxon>rosids</taxon>
        <taxon>fabids</taxon>
        <taxon>Fabales</taxon>
        <taxon>Fabaceae</taxon>
        <taxon>Papilionoideae</taxon>
        <taxon>50 kb inversion clade</taxon>
        <taxon>NPAAA clade</taxon>
        <taxon>Hologalegina</taxon>
        <taxon>IRL clade</taxon>
        <taxon>Trifolieae</taxon>
        <taxon>Trifolium</taxon>
    </lineage>
</organism>
<sequence>MSDPLCHAQHQLRHTQTTAPILQLFFLNCAGRSLTCAGRSQQQVSSSQQCRIAP</sequence>
<dbReference type="EMBL" id="LXQA011038639">
    <property type="protein sequence ID" value="MCI82239.1"/>
    <property type="molecule type" value="Genomic_DNA"/>
</dbReference>